<dbReference type="CDD" id="cd06170">
    <property type="entry name" value="LuxR_C_like"/>
    <property type="match status" value="1"/>
</dbReference>
<organism evidence="6 7">
    <name type="scientific">Lysobacter antibioticus</name>
    <dbReference type="NCBI Taxonomy" id="84531"/>
    <lineage>
        <taxon>Bacteria</taxon>
        <taxon>Pseudomonadati</taxon>
        <taxon>Pseudomonadota</taxon>
        <taxon>Gammaproteobacteria</taxon>
        <taxon>Lysobacterales</taxon>
        <taxon>Lysobacteraceae</taxon>
        <taxon>Lysobacter</taxon>
    </lineage>
</organism>
<dbReference type="STRING" id="84531.LA76x_0527"/>
<dbReference type="Gene3D" id="3.40.50.2300">
    <property type="match status" value="1"/>
</dbReference>
<dbReference type="GO" id="GO:0003677">
    <property type="term" value="F:DNA binding"/>
    <property type="evidence" value="ECO:0007669"/>
    <property type="project" value="UniProtKB-KW"/>
</dbReference>
<dbReference type="InterPro" id="IPR058245">
    <property type="entry name" value="NreC/VraR/RcsB-like_REC"/>
</dbReference>
<dbReference type="PANTHER" id="PTHR45566:SF1">
    <property type="entry name" value="HTH-TYPE TRANSCRIPTIONAL REGULATOR YHJB-RELATED"/>
    <property type="match status" value="1"/>
</dbReference>
<keyword evidence="7" id="KW-1185">Reference proteome</keyword>
<sequence>MSTQQPPAKVLIADDHPVIVAALSEMLGSALDMDSIRIDSVSDGDRLLQALDDNLFDYLVMDLHMPGRLQSVSLLRAVLEKQPRLQVVIYTGTELPSLALTTLESGACAFVSKSSHPSTIVEAVLAVMRGNTYTDPAIDIASAKTHPWRQLSSAEQTVVLALARGENLQAIALDSNRSYKTVTTHKYNALRKLGLKSNDELFRYLEKHGLGHLLQ</sequence>
<dbReference type="GO" id="GO:0006355">
    <property type="term" value="P:regulation of DNA-templated transcription"/>
    <property type="evidence" value="ECO:0007669"/>
    <property type="project" value="InterPro"/>
</dbReference>
<dbReference type="InterPro" id="IPR036388">
    <property type="entry name" value="WH-like_DNA-bd_sf"/>
</dbReference>
<gene>
    <name evidence="6" type="ORF">LA76x_0527</name>
</gene>
<keyword evidence="2" id="KW-0238">DNA-binding</keyword>
<dbReference type="InterPro" id="IPR051015">
    <property type="entry name" value="EvgA-like"/>
</dbReference>
<dbReference type="Pfam" id="PF00072">
    <property type="entry name" value="Response_reg"/>
    <property type="match status" value="1"/>
</dbReference>
<evidence type="ECO:0000256" key="3">
    <source>
        <dbReference type="PROSITE-ProRule" id="PRU00169"/>
    </source>
</evidence>
<dbReference type="GO" id="GO:0000160">
    <property type="term" value="P:phosphorelay signal transduction system"/>
    <property type="evidence" value="ECO:0007669"/>
    <property type="project" value="InterPro"/>
</dbReference>
<dbReference type="PROSITE" id="PS50043">
    <property type="entry name" value="HTH_LUXR_2"/>
    <property type="match status" value="1"/>
</dbReference>
<evidence type="ECO:0000256" key="1">
    <source>
        <dbReference type="ARBA" id="ARBA00022553"/>
    </source>
</evidence>
<dbReference type="SMART" id="SM00448">
    <property type="entry name" value="REC"/>
    <property type="match status" value="1"/>
</dbReference>
<dbReference type="PANTHER" id="PTHR45566">
    <property type="entry name" value="HTH-TYPE TRANSCRIPTIONAL REGULATOR YHJB-RELATED"/>
    <property type="match status" value="1"/>
</dbReference>
<dbReference type="AlphaFoldDB" id="A0A0S2F5A7"/>
<accession>A0A0S2F5A7</accession>
<dbReference type="InterPro" id="IPR001789">
    <property type="entry name" value="Sig_transdc_resp-reg_receiver"/>
</dbReference>
<dbReference type="Proteomes" id="UP000060787">
    <property type="component" value="Chromosome"/>
</dbReference>
<reference evidence="6 7" key="1">
    <citation type="journal article" date="2015" name="BMC Genomics">
        <title>Comparative genomics and metabolic profiling of the genus Lysobacter.</title>
        <authorList>
            <person name="de Bruijn I."/>
            <person name="Cheng X."/>
            <person name="de Jager V."/>
            <person name="Exposito R.G."/>
            <person name="Watrous J."/>
            <person name="Patel N."/>
            <person name="Postma J."/>
            <person name="Dorrestein P.C."/>
            <person name="Kobayashi D."/>
            <person name="Raaijmakers J.M."/>
        </authorList>
    </citation>
    <scope>NUCLEOTIDE SEQUENCE [LARGE SCALE GENOMIC DNA]</scope>
    <source>
        <strain evidence="6 7">76</strain>
    </source>
</reference>
<protein>
    <submittedName>
        <fullName evidence="6">Bacterial regulatory, luxR family protein</fullName>
    </submittedName>
</protein>
<keyword evidence="1 3" id="KW-0597">Phosphoprotein</keyword>
<evidence type="ECO:0000259" key="4">
    <source>
        <dbReference type="PROSITE" id="PS50043"/>
    </source>
</evidence>
<dbReference type="PATRIC" id="fig|84531.8.peg.551"/>
<dbReference type="InterPro" id="IPR011006">
    <property type="entry name" value="CheY-like_superfamily"/>
</dbReference>
<dbReference type="KEGG" id="lab:LA76x_0527"/>
<dbReference type="Gene3D" id="1.10.10.10">
    <property type="entry name" value="Winged helix-like DNA-binding domain superfamily/Winged helix DNA-binding domain"/>
    <property type="match status" value="1"/>
</dbReference>
<feature type="domain" description="Response regulatory" evidence="5">
    <location>
        <begin position="9"/>
        <end position="128"/>
    </location>
</feature>
<dbReference type="PROSITE" id="PS50110">
    <property type="entry name" value="RESPONSE_REGULATORY"/>
    <property type="match status" value="1"/>
</dbReference>
<dbReference type="SMART" id="SM00421">
    <property type="entry name" value="HTH_LUXR"/>
    <property type="match status" value="1"/>
</dbReference>
<proteinExistence type="predicted"/>
<evidence type="ECO:0000313" key="7">
    <source>
        <dbReference type="Proteomes" id="UP000060787"/>
    </source>
</evidence>
<name>A0A0S2F5A7_LYSAN</name>
<dbReference type="SUPFAM" id="SSF46894">
    <property type="entry name" value="C-terminal effector domain of the bipartite response regulators"/>
    <property type="match status" value="1"/>
</dbReference>
<dbReference type="InterPro" id="IPR016032">
    <property type="entry name" value="Sig_transdc_resp-reg_C-effctor"/>
</dbReference>
<feature type="domain" description="HTH luxR-type" evidence="4">
    <location>
        <begin position="144"/>
        <end position="209"/>
    </location>
</feature>
<dbReference type="SUPFAM" id="SSF52172">
    <property type="entry name" value="CheY-like"/>
    <property type="match status" value="1"/>
</dbReference>
<dbReference type="EMBL" id="CP011129">
    <property type="protein sequence ID" value="ALN78688.1"/>
    <property type="molecule type" value="Genomic_DNA"/>
</dbReference>
<dbReference type="CDD" id="cd17535">
    <property type="entry name" value="REC_NarL-like"/>
    <property type="match status" value="1"/>
</dbReference>
<dbReference type="Pfam" id="PF00196">
    <property type="entry name" value="GerE"/>
    <property type="match status" value="1"/>
</dbReference>
<evidence type="ECO:0000256" key="2">
    <source>
        <dbReference type="ARBA" id="ARBA00023125"/>
    </source>
</evidence>
<dbReference type="RefSeq" id="WP_057916454.1">
    <property type="nucleotide sequence ID" value="NZ_CP011129.1"/>
</dbReference>
<evidence type="ECO:0000313" key="6">
    <source>
        <dbReference type="EMBL" id="ALN78688.1"/>
    </source>
</evidence>
<dbReference type="InterPro" id="IPR000792">
    <property type="entry name" value="Tscrpt_reg_LuxR_C"/>
</dbReference>
<feature type="modified residue" description="4-aspartylphosphate" evidence="3">
    <location>
        <position position="62"/>
    </location>
</feature>
<evidence type="ECO:0000259" key="5">
    <source>
        <dbReference type="PROSITE" id="PS50110"/>
    </source>
</evidence>